<feature type="domain" description="Transthyretin/hydroxyisourate hydrolase" evidence="1">
    <location>
        <begin position="12"/>
        <end position="102"/>
    </location>
</feature>
<dbReference type="InterPro" id="IPR036817">
    <property type="entry name" value="Transthyretin/HIU_hydrolase_sf"/>
</dbReference>
<dbReference type="Proteomes" id="UP000076798">
    <property type="component" value="Unassembled WGS sequence"/>
</dbReference>
<dbReference type="OrthoDB" id="10265230at2759"/>
<dbReference type="EMBL" id="KV428012">
    <property type="protein sequence ID" value="KZT42584.1"/>
    <property type="molecule type" value="Genomic_DNA"/>
</dbReference>
<evidence type="ECO:0000259" key="1">
    <source>
        <dbReference type="Pfam" id="PF00576"/>
    </source>
</evidence>
<dbReference type="AlphaFoldDB" id="A0A166HD39"/>
<dbReference type="Gene3D" id="2.60.40.180">
    <property type="entry name" value="Transthyretin/hydroxyisourate hydrolase domain"/>
    <property type="match status" value="1"/>
</dbReference>
<sequence>MVISRDAFICLSSETDQDGRCSSLLQPGELAPGQYTIIFNIEDYFTRSGRESFYPSVQVSQCARPLHAQHLCDQISFNLKNPQEHYHIPLLISPYSYTTYRGS</sequence>
<dbReference type="PANTHER" id="PTHR10395">
    <property type="entry name" value="URICASE AND TRANSTHYRETIN-RELATED"/>
    <property type="match status" value="1"/>
</dbReference>
<gene>
    <name evidence="2" type="ORF">SISSUDRAFT_1041187</name>
</gene>
<evidence type="ECO:0000313" key="2">
    <source>
        <dbReference type="EMBL" id="KZT42584.1"/>
    </source>
</evidence>
<organism evidence="2 3">
    <name type="scientific">Sistotremastrum suecicum HHB10207 ss-3</name>
    <dbReference type="NCBI Taxonomy" id="1314776"/>
    <lineage>
        <taxon>Eukaryota</taxon>
        <taxon>Fungi</taxon>
        <taxon>Dikarya</taxon>
        <taxon>Basidiomycota</taxon>
        <taxon>Agaricomycotina</taxon>
        <taxon>Agaricomycetes</taxon>
        <taxon>Sistotremastrales</taxon>
        <taxon>Sistotremastraceae</taxon>
        <taxon>Sistotremastrum</taxon>
    </lineage>
</organism>
<dbReference type="PANTHER" id="PTHR10395:SF7">
    <property type="entry name" value="5-HYDROXYISOURATE HYDROLASE"/>
    <property type="match status" value="1"/>
</dbReference>
<dbReference type="Pfam" id="PF00576">
    <property type="entry name" value="Transthyretin"/>
    <property type="match status" value="1"/>
</dbReference>
<dbReference type="InterPro" id="IPR023419">
    <property type="entry name" value="Transthyretin_CS"/>
</dbReference>
<accession>A0A166HD39</accession>
<name>A0A166HD39_9AGAM</name>
<protein>
    <submittedName>
        <fullName evidence="2">Transthyretin</fullName>
    </submittedName>
</protein>
<dbReference type="STRING" id="1314776.A0A166HD39"/>
<reference evidence="2 3" key="1">
    <citation type="journal article" date="2016" name="Mol. Biol. Evol.">
        <title>Comparative Genomics of Early-Diverging Mushroom-Forming Fungi Provides Insights into the Origins of Lignocellulose Decay Capabilities.</title>
        <authorList>
            <person name="Nagy L.G."/>
            <person name="Riley R."/>
            <person name="Tritt A."/>
            <person name="Adam C."/>
            <person name="Daum C."/>
            <person name="Floudas D."/>
            <person name="Sun H."/>
            <person name="Yadav J.S."/>
            <person name="Pangilinan J."/>
            <person name="Larsson K.H."/>
            <person name="Matsuura K."/>
            <person name="Barry K."/>
            <person name="Labutti K."/>
            <person name="Kuo R."/>
            <person name="Ohm R.A."/>
            <person name="Bhattacharya S.S."/>
            <person name="Shirouzu T."/>
            <person name="Yoshinaga Y."/>
            <person name="Martin F.M."/>
            <person name="Grigoriev I.V."/>
            <person name="Hibbett D.S."/>
        </authorList>
    </citation>
    <scope>NUCLEOTIDE SEQUENCE [LARGE SCALE GENOMIC DNA]</scope>
    <source>
        <strain evidence="2 3">HHB10207 ss-3</strain>
    </source>
</reference>
<dbReference type="SUPFAM" id="SSF49472">
    <property type="entry name" value="Transthyretin (synonym: prealbumin)"/>
    <property type="match status" value="1"/>
</dbReference>
<evidence type="ECO:0000313" key="3">
    <source>
        <dbReference type="Proteomes" id="UP000076798"/>
    </source>
</evidence>
<dbReference type="GO" id="GO:0006144">
    <property type="term" value="P:purine nucleobase metabolic process"/>
    <property type="evidence" value="ECO:0007669"/>
    <property type="project" value="TreeGrafter"/>
</dbReference>
<keyword evidence="3" id="KW-1185">Reference proteome</keyword>
<dbReference type="PROSITE" id="PS00769">
    <property type="entry name" value="TRANSTHYRETIN_2"/>
    <property type="match status" value="1"/>
</dbReference>
<proteinExistence type="predicted"/>
<dbReference type="InterPro" id="IPR023416">
    <property type="entry name" value="Transthyretin/HIU_hydrolase_d"/>
</dbReference>